<dbReference type="GO" id="GO:0055129">
    <property type="term" value="P:L-proline biosynthetic process"/>
    <property type="evidence" value="ECO:0007669"/>
    <property type="project" value="UniProtKB-UniRule"/>
</dbReference>
<dbReference type="GO" id="GO:0050661">
    <property type="term" value="F:NADP binding"/>
    <property type="evidence" value="ECO:0007669"/>
    <property type="project" value="InterPro"/>
</dbReference>
<keyword evidence="11" id="KW-1185">Reference proteome</keyword>
<evidence type="ECO:0000256" key="1">
    <source>
        <dbReference type="ARBA" id="ARBA00004985"/>
    </source>
</evidence>
<dbReference type="GO" id="GO:0005737">
    <property type="term" value="C:cytoplasm"/>
    <property type="evidence" value="ECO:0007669"/>
    <property type="project" value="UniProtKB-SubCell"/>
</dbReference>
<dbReference type="Pfam" id="PF00171">
    <property type="entry name" value="Aldedh"/>
    <property type="match status" value="1"/>
</dbReference>
<organism evidence="10 11">
    <name type="scientific">Parasphaerochaeta coccoides (strain ATCC BAA-1237 / DSM 17374 / SPN1)</name>
    <name type="common">Sphaerochaeta coccoides</name>
    <dbReference type="NCBI Taxonomy" id="760011"/>
    <lineage>
        <taxon>Bacteria</taxon>
        <taxon>Pseudomonadati</taxon>
        <taxon>Spirochaetota</taxon>
        <taxon>Spirochaetia</taxon>
        <taxon>Spirochaetales</taxon>
        <taxon>Sphaerochaetaceae</taxon>
        <taxon>Parasphaerochaeta</taxon>
    </lineage>
</organism>
<dbReference type="STRING" id="760011.Spico_0920"/>
<evidence type="ECO:0000259" key="9">
    <source>
        <dbReference type="Pfam" id="PF00171"/>
    </source>
</evidence>
<keyword evidence="2 7" id="KW-0028">Amino-acid biosynthesis</keyword>
<dbReference type="NCBIfam" id="TIGR00407">
    <property type="entry name" value="proA"/>
    <property type="match status" value="1"/>
</dbReference>
<dbReference type="HAMAP" id="MF_00412">
    <property type="entry name" value="ProA"/>
    <property type="match status" value="1"/>
</dbReference>
<dbReference type="EC" id="1.2.1.41" evidence="7"/>
<dbReference type="InterPro" id="IPR012134">
    <property type="entry name" value="Glu-5-SA_DH"/>
</dbReference>
<dbReference type="CDD" id="cd07079">
    <property type="entry name" value="ALDH_F18-19_ProA-GPR"/>
    <property type="match status" value="1"/>
</dbReference>
<dbReference type="Gene3D" id="3.40.605.10">
    <property type="entry name" value="Aldehyde Dehydrogenase, Chain A, domain 1"/>
    <property type="match status" value="1"/>
</dbReference>
<comment type="pathway">
    <text evidence="1 7">Amino-acid biosynthesis; L-proline biosynthesis; L-glutamate 5-semialdehyde from L-glutamate: step 2/2.</text>
</comment>
<comment type="catalytic activity">
    <reaction evidence="6 7">
        <text>L-glutamate 5-semialdehyde + phosphate + NADP(+) = L-glutamyl 5-phosphate + NADPH + H(+)</text>
        <dbReference type="Rhea" id="RHEA:19541"/>
        <dbReference type="ChEBI" id="CHEBI:15378"/>
        <dbReference type="ChEBI" id="CHEBI:43474"/>
        <dbReference type="ChEBI" id="CHEBI:57783"/>
        <dbReference type="ChEBI" id="CHEBI:58066"/>
        <dbReference type="ChEBI" id="CHEBI:58274"/>
        <dbReference type="ChEBI" id="CHEBI:58349"/>
        <dbReference type="EC" id="1.2.1.41"/>
    </reaction>
</comment>
<dbReference type="InterPro" id="IPR000965">
    <property type="entry name" value="GPR_dom"/>
</dbReference>
<sequence length="444" mass="47987">MESNKENNHLTADIREAGRAARALSSSSAEKRNDLLRRIRDGLFADAHGIFEANRRDMSAAETEGETSSLMKRLVFDRCKLDAVQDGLVAVEALPDPIGTVEERRLLDDGLVLEKVRFPLGVIGMIFEARPDALVQIVSLCIKSGNGIVLKGGREALETNKALVASIRSSCASHPLGSGWMVHLESRGDVDFILGMDKDIDLLIPRGSNSFVQHVMSNTRIPVLGHADGICAIYVDKDADVTMAVRLAVDSKTQYPAACNSIETLLVHQAIAPVFLPEAAAALEGNGVKLKGDEATCRIIAVEKASPQDYDTEFISLTLAVKVVESYEEAVEHIAEHGSGHTDCIVTENEGLARRFMRDVDSSDVFWNCSTRFADGFRFGLGAEVGISTGKIHARGPVGLDGLVNGRWLLKGQGHVVSDYSGASPRKFKHQELPADSPSMAAEN</sequence>
<feature type="domain" description="Aldehyde dehydrogenase" evidence="9">
    <location>
        <begin position="9"/>
        <end position="285"/>
    </location>
</feature>
<evidence type="ECO:0000256" key="5">
    <source>
        <dbReference type="ARBA" id="ARBA00023002"/>
    </source>
</evidence>
<keyword evidence="5 7" id="KW-0560">Oxidoreductase</keyword>
<reference evidence="11" key="1">
    <citation type="submission" date="2011-04" db="EMBL/GenBank/DDBJ databases">
        <title>The complete genome of Spirochaeta coccoides DSM 17374.</title>
        <authorList>
            <person name="Lucas S."/>
            <person name="Copeland A."/>
            <person name="Lapidus A."/>
            <person name="Bruce D."/>
            <person name="Goodwin L."/>
            <person name="Pitluck S."/>
            <person name="Peters L."/>
            <person name="Kyrpides N."/>
            <person name="Mavromatis K."/>
            <person name="Pagani I."/>
            <person name="Ivanova N."/>
            <person name="Ovchinnikova G."/>
            <person name="Lu M."/>
            <person name="Detter J.C."/>
            <person name="Tapia R."/>
            <person name="Han C."/>
            <person name="Land M."/>
            <person name="Hauser L."/>
            <person name="Markowitz V."/>
            <person name="Cheng J.-F."/>
            <person name="Hugenholtz P."/>
            <person name="Woyke T."/>
            <person name="Wu D."/>
            <person name="Spring S."/>
            <person name="Schroeder M."/>
            <person name="Brambilla E."/>
            <person name="Klenk H.-P."/>
            <person name="Eisen J.A."/>
        </authorList>
    </citation>
    <scope>NUCLEOTIDE SEQUENCE [LARGE SCALE GENOMIC DNA]</scope>
    <source>
        <strain evidence="11">ATCC BAA-1237 / DSM 17374 / SPN1</strain>
    </source>
</reference>
<evidence type="ECO:0000256" key="8">
    <source>
        <dbReference type="SAM" id="MobiDB-lite"/>
    </source>
</evidence>
<dbReference type="InterPro" id="IPR015590">
    <property type="entry name" value="Aldehyde_DH_dom"/>
</dbReference>
<comment type="function">
    <text evidence="7">Catalyzes the NADPH-dependent reduction of L-glutamate 5-phosphate into L-glutamate 5-semialdehyde and phosphate. The product spontaneously undergoes cyclization to form 1-pyrroline-5-carboxylate.</text>
</comment>
<dbReference type="PANTHER" id="PTHR11063:SF8">
    <property type="entry name" value="DELTA-1-PYRROLINE-5-CARBOXYLATE SYNTHASE"/>
    <property type="match status" value="1"/>
</dbReference>
<gene>
    <name evidence="7" type="primary">proA</name>
    <name evidence="10" type="ordered locus">Spico_0920</name>
</gene>
<keyword evidence="7" id="KW-0963">Cytoplasm</keyword>
<reference evidence="10 11" key="2">
    <citation type="journal article" date="2012" name="Stand. Genomic Sci.">
        <title>Complete genome sequence of the termite hindgut bacterium Spirochaeta coccoides type strain (SPN1(T)), reclassification in the genus Sphaerochaeta as Sphaerochaeta coccoides comb. nov. and emendations of the family Spirochaetaceae and the genus Sphaerochaeta.</title>
        <authorList>
            <person name="Abt B."/>
            <person name="Han C."/>
            <person name="Scheuner C."/>
            <person name="Lu M."/>
            <person name="Lapidus A."/>
            <person name="Nolan M."/>
            <person name="Lucas S."/>
            <person name="Hammon N."/>
            <person name="Deshpande S."/>
            <person name="Cheng J.F."/>
            <person name="Tapia R."/>
            <person name="Goodwin L.A."/>
            <person name="Pitluck S."/>
            <person name="Liolios K."/>
            <person name="Pagani I."/>
            <person name="Ivanova N."/>
            <person name="Mavromatis K."/>
            <person name="Mikhailova N."/>
            <person name="Huntemann M."/>
            <person name="Pati A."/>
            <person name="Chen A."/>
            <person name="Palaniappan K."/>
            <person name="Land M."/>
            <person name="Hauser L."/>
            <person name="Brambilla E.M."/>
            <person name="Rohde M."/>
            <person name="Spring S."/>
            <person name="Gronow S."/>
            <person name="Goker M."/>
            <person name="Woyke T."/>
            <person name="Bristow J."/>
            <person name="Eisen J.A."/>
            <person name="Markowitz V."/>
            <person name="Hugenholtz P."/>
            <person name="Kyrpides N.C."/>
            <person name="Klenk H.P."/>
            <person name="Detter J.C."/>
        </authorList>
    </citation>
    <scope>NUCLEOTIDE SEQUENCE [LARGE SCALE GENOMIC DNA]</scope>
    <source>
        <strain evidence="11">ATCC BAA-1237 / DSM 17374 / SPN1</strain>
    </source>
</reference>
<dbReference type="OrthoDB" id="9809970at2"/>
<dbReference type="NCBIfam" id="NF001221">
    <property type="entry name" value="PRK00197.1"/>
    <property type="match status" value="1"/>
</dbReference>
<dbReference type="RefSeq" id="WP_013739540.1">
    <property type="nucleotide sequence ID" value="NC_015436.1"/>
</dbReference>
<dbReference type="InterPro" id="IPR016162">
    <property type="entry name" value="Ald_DH_N"/>
</dbReference>
<feature type="region of interest" description="Disordered" evidence="8">
    <location>
        <begin position="421"/>
        <end position="444"/>
    </location>
</feature>
<proteinExistence type="inferred from homology"/>
<evidence type="ECO:0000313" key="10">
    <source>
        <dbReference type="EMBL" id="AEC02144.1"/>
    </source>
</evidence>
<dbReference type="HOGENOM" id="CLU_030231_0_1_12"/>
<evidence type="ECO:0000256" key="6">
    <source>
        <dbReference type="ARBA" id="ARBA00049024"/>
    </source>
</evidence>
<keyword evidence="3 7" id="KW-0641">Proline biosynthesis</keyword>
<comment type="similarity">
    <text evidence="7">Belongs to the gamma-glutamyl phosphate reductase family.</text>
</comment>
<evidence type="ECO:0000256" key="4">
    <source>
        <dbReference type="ARBA" id="ARBA00022857"/>
    </source>
</evidence>
<dbReference type="EMBL" id="CP002659">
    <property type="protein sequence ID" value="AEC02144.1"/>
    <property type="molecule type" value="Genomic_DNA"/>
</dbReference>
<dbReference type="PANTHER" id="PTHR11063">
    <property type="entry name" value="GLUTAMATE SEMIALDEHYDE DEHYDROGENASE"/>
    <property type="match status" value="1"/>
</dbReference>
<comment type="subcellular location">
    <subcellularLocation>
        <location evidence="7">Cytoplasm</location>
    </subcellularLocation>
</comment>
<dbReference type="FunFam" id="3.40.309.10:FF:000006">
    <property type="entry name" value="Gamma-glutamyl phosphate reductase"/>
    <property type="match status" value="1"/>
</dbReference>
<evidence type="ECO:0000256" key="7">
    <source>
        <dbReference type="HAMAP-Rule" id="MF_00412"/>
    </source>
</evidence>
<dbReference type="KEGG" id="scc:Spico_0920"/>
<keyword evidence="4 7" id="KW-0521">NADP</keyword>
<evidence type="ECO:0000313" key="11">
    <source>
        <dbReference type="Proteomes" id="UP000007939"/>
    </source>
</evidence>
<accession>F4GIL0</accession>
<dbReference type="InterPro" id="IPR020593">
    <property type="entry name" value="G-glutamylP_reductase_CS"/>
</dbReference>
<dbReference type="InterPro" id="IPR016161">
    <property type="entry name" value="Ald_DH/histidinol_DH"/>
</dbReference>
<dbReference type="SUPFAM" id="SSF53720">
    <property type="entry name" value="ALDH-like"/>
    <property type="match status" value="1"/>
</dbReference>
<dbReference type="InterPro" id="IPR016163">
    <property type="entry name" value="Ald_DH_C"/>
</dbReference>
<protein>
    <recommendedName>
        <fullName evidence="7">Gamma-glutamyl phosphate reductase</fullName>
        <shortName evidence="7">GPR</shortName>
        <ecNumber evidence="7">1.2.1.41</ecNumber>
    </recommendedName>
    <alternativeName>
        <fullName evidence="7">Glutamate-5-semialdehyde dehydrogenase</fullName>
    </alternativeName>
    <alternativeName>
        <fullName evidence="7">Glutamyl-gamma-semialdehyde dehydrogenase</fullName>
        <shortName evidence="7">GSA dehydrogenase</shortName>
    </alternativeName>
</protein>
<evidence type="ECO:0000256" key="3">
    <source>
        <dbReference type="ARBA" id="ARBA00022650"/>
    </source>
</evidence>
<dbReference type="Proteomes" id="UP000007939">
    <property type="component" value="Chromosome"/>
</dbReference>
<dbReference type="PROSITE" id="PS01223">
    <property type="entry name" value="PROA"/>
    <property type="match status" value="1"/>
</dbReference>
<dbReference type="UniPathway" id="UPA00098">
    <property type="reaction ID" value="UER00360"/>
</dbReference>
<name>F4GIL0_PARC1</name>
<dbReference type="eggNOG" id="COG0014">
    <property type="taxonomic scope" value="Bacteria"/>
</dbReference>
<dbReference type="GO" id="GO:0004350">
    <property type="term" value="F:glutamate-5-semialdehyde dehydrogenase activity"/>
    <property type="evidence" value="ECO:0007669"/>
    <property type="project" value="UniProtKB-UniRule"/>
</dbReference>
<dbReference type="PIRSF" id="PIRSF000151">
    <property type="entry name" value="GPR"/>
    <property type="match status" value="1"/>
</dbReference>
<evidence type="ECO:0000256" key="2">
    <source>
        <dbReference type="ARBA" id="ARBA00022605"/>
    </source>
</evidence>
<dbReference type="AlphaFoldDB" id="F4GIL0"/>
<dbReference type="Gene3D" id="3.40.309.10">
    <property type="entry name" value="Aldehyde Dehydrogenase, Chain A, domain 2"/>
    <property type="match status" value="1"/>
</dbReference>